<dbReference type="OrthoDB" id="1924787at2759"/>
<comment type="similarity">
    <text evidence="1">Belongs to the glycosyltransferase 47 family.</text>
</comment>
<evidence type="ECO:0000259" key="2">
    <source>
        <dbReference type="Pfam" id="PF03016"/>
    </source>
</evidence>
<gene>
    <name evidence="3" type="ORF">PTSG_09096</name>
</gene>
<dbReference type="eggNOG" id="KOG1021">
    <property type="taxonomic scope" value="Eukaryota"/>
</dbReference>
<dbReference type="RefSeq" id="XP_004989350.1">
    <property type="nucleotide sequence ID" value="XM_004989293.1"/>
</dbReference>
<dbReference type="GeneID" id="16069901"/>
<dbReference type="Pfam" id="PF03016">
    <property type="entry name" value="Exostosin_GT47"/>
    <property type="match status" value="1"/>
</dbReference>
<feature type="domain" description="Exostosin GT47" evidence="2">
    <location>
        <begin position="151"/>
        <end position="196"/>
    </location>
</feature>
<dbReference type="AlphaFoldDB" id="F2UMQ2"/>
<dbReference type="PANTHER" id="PTHR11062">
    <property type="entry name" value="EXOSTOSIN HEPARAN SULFATE GLYCOSYLTRANSFERASE -RELATED"/>
    <property type="match status" value="1"/>
</dbReference>
<dbReference type="InterPro" id="IPR004263">
    <property type="entry name" value="Exostosin"/>
</dbReference>
<dbReference type="Proteomes" id="UP000007799">
    <property type="component" value="Unassembled WGS sequence"/>
</dbReference>
<accession>F2UMQ2</accession>
<sequence length="253" mass="28918">MNCYTADASGAAAWLWTMTFSCHGIPCNSPSILIVDPAASAVDATILEFHHRGGLHVSMSLFFMVTFIHTGAATRSARTNRKYLVTFRWALPRLLVLDAMCNHLPKLHNGRDIVLVCACRWLGEERMGREGKRKSSNTELALETKFGLIIMAAGAIPVIVVDHYVPPYQDLLDWETFSICIPEHRLLELPRVLRSIPDEVVEMMRKRVVFVFEEFFYTGVCQDQPVQWRQRLAGGRCKWKGWRPTRPMTRHTM</sequence>
<evidence type="ECO:0000256" key="1">
    <source>
        <dbReference type="ARBA" id="ARBA00010271"/>
    </source>
</evidence>
<dbReference type="EMBL" id="GL832983">
    <property type="protein sequence ID" value="EGD78401.1"/>
    <property type="molecule type" value="Genomic_DNA"/>
</dbReference>
<dbReference type="InParanoid" id="F2UMQ2"/>
<protein>
    <recommendedName>
        <fullName evidence="2">Exostosin GT47 domain-containing protein</fullName>
    </recommendedName>
</protein>
<proteinExistence type="inferred from homology"/>
<dbReference type="GO" id="GO:0016757">
    <property type="term" value="F:glycosyltransferase activity"/>
    <property type="evidence" value="ECO:0007669"/>
    <property type="project" value="InterPro"/>
</dbReference>
<name>F2UMQ2_SALR5</name>
<keyword evidence="4" id="KW-1185">Reference proteome</keyword>
<evidence type="ECO:0000313" key="3">
    <source>
        <dbReference type="EMBL" id="EGD78401.1"/>
    </source>
</evidence>
<organism evidence="4">
    <name type="scientific">Salpingoeca rosetta (strain ATCC 50818 / BSB-021)</name>
    <dbReference type="NCBI Taxonomy" id="946362"/>
    <lineage>
        <taxon>Eukaryota</taxon>
        <taxon>Choanoflagellata</taxon>
        <taxon>Craspedida</taxon>
        <taxon>Salpingoecidae</taxon>
        <taxon>Salpingoeca</taxon>
    </lineage>
</organism>
<evidence type="ECO:0000313" key="4">
    <source>
        <dbReference type="Proteomes" id="UP000007799"/>
    </source>
</evidence>
<dbReference type="InterPro" id="IPR040911">
    <property type="entry name" value="Exostosin_GT47"/>
</dbReference>
<dbReference type="KEGG" id="sre:PTSG_09096"/>
<reference evidence="3" key="1">
    <citation type="submission" date="2009-08" db="EMBL/GenBank/DDBJ databases">
        <title>Annotation of Salpingoeca rosetta.</title>
        <authorList>
            <consortium name="The Broad Institute Genome Sequencing Platform"/>
            <person name="Russ C."/>
            <person name="Cuomo C."/>
            <person name="Burger G."/>
            <person name="Gray M.W."/>
            <person name="Holland P.W.H."/>
            <person name="King N."/>
            <person name="Lang F.B.F."/>
            <person name="Roger A.J."/>
            <person name="Ruiz-Trillo I."/>
            <person name="Young S.K."/>
            <person name="Zeng Q."/>
            <person name="Gargeya S."/>
            <person name="Alvarado L."/>
            <person name="Berlin A."/>
            <person name="Chapman S.B."/>
            <person name="Chen Z."/>
            <person name="Freedman E."/>
            <person name="Gellesch M."/>
            <person name="Goldberg J."/>
            <person name="Griggs A."/>
            <person name="Gujja S."/>
            <person name="Heilman E."/>
            <person name="Heiman D."/>
            <person name="Howarth C."/>
            <person name="Mehta T."/>
            <person name="Neiman D."/>
            <person name="Pearson M."/>
            <person name="Roberts A."/>
            <person name="Saif S."/>
            <person name="Shea T."/>
            <person name="Shenoy N."/>
            <person name="Sisk P."/>
            <person name="Stolte C."/>
            <person name="Sykes S."/>
            <person name="White J."/>
            <person name="Yandava C."/>
            <person name="Haas B."/>
            <person name="Nusbaum C."/>
            <person name="Birren B."/>
        </authorList>
    </citation>
    <scope>NUCLEOTIDE SEQUENCE [LARGE SCALE GENOMIC DNA]</scope>
    <source>
        <strain evidence="3">ATCC 50818</strain>
    </source>
</reference>